<dbReference type="OrthoDB" id="594443at2"/>
<evidence type="ECO:0000313" key="4">
    <source>
        <dbReference type="Proteomes" id="UP000199643"/>
    </source>
</evidence>
<dbReference type="EMBL" id="FNCH01000001">
    <property type="protein sequence ID" value="SDF79940.1"/>
    <property type="molecule type" value="Genomic_DNA"/>
</dbReference>
<feature type="transmembrane region" description="Helical" evidence="1">
    <location>
        <begin position="6"/>
        <end position="32"/>
    </location>
</feature>
<keyword evidence="4" id="KW-1185">Reference proteome</keyword>
<keyword evidence="1" id="KW-1133">Transmembrane helix</keyword>
<organism evidence="3 4">
    <name type="scientific">Pedobacter terrae</name>
    <dbReference type="NCBI Taxonomy" id="405671"/>
    <lineage>
        <taxon>Bacteria</taxon>
        <taxon>Pseudomonadati</taxon>
        <taxon>Bacteroidota</taxon>
        <taxon>Sphingobacteriia</taxon>
        <taxon>Sphingobacteriales</taxon>
        <taxon>Sphingobacteriaceae</taxon>
        <taxon>Pedobacter</taxon>
    </lineage>
</organism>
<name>A0A1G7P3C8_9SPHI</name>
<feature type="transmembrane region" description="Helical" evidence="1">
    <location>
        <begin position="44"/>
        <end position="65"/>
    </location>
</feature>
<feature type="transmembrane region" description="Helical" evidence="1">
    <location>
        <begin position="158"/>
        <end position="182"/>
    </location>
</feature>
<dbReference type="Pfam" id="PF13386">
    <property type="entry name" value="DsbD_2"/>
    <property type="match status" value="1"/>
</dbReference>
<sequence length="233" mass="25801">MTAYLPLAFLMGLFGSLHCAVMCGPIMLGMPFRKQNFFSSAVQLLLYQLGRITVYIFLGFMVGLLGNSIRLFSDQKTLSIIIGSVLILFTTLQFNKKYKNRFSALQIKAMNPLSKIMGKVFHLKLWGLFAGMLNGIIPCGMVYLALATALNTGNTQSGATFMFLFGLGTTPLMLMISLGGIFLKKYIRFNTNRLIPWLMLFMGALLILRSADLGIPFFSPNSTGGYGHSIECR</sequence>
<protein>
    <recommendedName>
        <fullName evidence="2">Urease accessory protein UreH-like transmembrane domain-containing protein</fullName>
    </recommendedName>
</protein>
<evidence type="ECO:0000256" key="1">
    <source>
        <dbReference type="SAM" id="Phobius"/>
    </source>
</evidence>
<evidence type="ECO:0000259" key="2">
    <source>
        <dbReference type="Pfam" id="PF13386"/>
    </source>
</evidence>
<feature type="transmembrane region" description="Helical" evidence="1">
    <location>
        <begin position="194"/>
        <end position="211"/>
    </location>
</feature>
<reference evidence="4" key="1">
    <citation type="submission" date="2016-10" db="EMBL/GenBank/DDBJ databases">
        <authorList>
            <person name="Varghese N."/>
            <person name="Submissions S."/>
        </authorList>
    </citation>
    <scope>NUCLEOTIDE SEQUENCE [LARGE SCALE GENOMIC DNA]</scope>
    <source>
        <strain evidence="4">DSM 17933</strain>
    </source>
</reference>
<dbReference type="Proteomes" id="UP000199643">
    <property type="component" value="Unassembled WGS sequence"/>
</dbReference>
<proteinExistence type="predicted"/>
<evidence type="ECO:0000313" key="3">
    <source>
        <dbReference type="EMBL" id="SDF79940.1"/>
    </source>
</evidence>
<dbReference type="STRING" id="405671.SAMN05421827_101589"/>
<feature type="domain" description="Urease accessory protein UreH-like transmembrane" evidence="2">
    <location>
        <begin position="8"/>
        <end position="204"/>
    </location>
</feature>
<keyword evidence="1" id="KW-0472">Membrane</keyword>
<gene>
    <name evidence="3" type="ORF">SAMN05421827_101589</name>
</gene>
<feature type="transmembrane region" description="Helical" evidence="1">
    <location>
        <begin position="125"/>
        <end position="146"/>
    </location>
</feature>
<dbReference type="RefSeq" id="WP_090496517.1">
    <property type="nucleotide sequence ID" value="NZ_FNCH01000001.1"/>
</dbReference>
<accession>A0A1G7P3C8</accession>
<dbReference type="PANTHER" id="PTHR42208">
    <property type="entry name" value="HEAVY METAL TRANSPORTER-RELATED"/>
    <property type="match status" value="1"/>
</dbReference>
<dbReference type="PANTHER" id="PTHR42208:SF1">
    <property type="entry name" value="HEAVY METAL TRANSPORTER"/>
    <property type="match status" value="1"/>
</dbReference>
<keyword evidence="1" id="KW-0812">Transmembrane</keyword>
<dbReference type="InterPro" id="IPR039447">
    <property type="entry name" value="UreH-like_TM_dom"/>
</dbReference>
<dbReference type="AlphaFoldDB" id="A0A1G7P3C8"/>